<dbReference type="Pfam" id="PF00134">
    <property type="entry name" value="Cyclin_N"/>
    <property type="match status" value="1"/>
</dbReference>
<dbReference type="FunFam" id="1.10.472.10:FF:000013">
    <property type="entry name" value="Cyclin A1"/>
    <property type="match status" value="1"/>
</dbReference>
<evidence type="ECO:0000259" key="6">
    <source>
        <dbReference type="SMART" id="SM00385"/>
    </source>
</evidence>
<accession>A0A804KXJ2</accession>
<dbReference type="SUPFAM" id="SSF47954">
    <property type="entry name" value="Cyclin-like"/>
    <property type="match status" value="2"/>
</dbReference>
<comment type="similarity">
    <text evidence="1">Belongs to the cyclin family. Cyclin AB subfamily.</text>
</comment>
<proteinExistence type="inferred from homology"/>
<dbReference type="InParanoid" id="A0A804KXJ2"/>
<dbReference type="InterPro" id="IPR039361">
    <property type="entry name" value="Cyclin"/>
</dbReference>
<dbReference type="EMBL" id="HG996476">
    <property type="protein sequence ID" value="CAG1853883.1"/>
    <property type="molecule type" value="Genomic_DNA"/>
</dbReference>
<evidence type="ECO:0000256" key="4">
    <source>
        <dbReference type="ARBA" id="ARBA00023306"/>
    </source>
</evidence>
<evidence type="ECO:0000259" key="7">
    <source>
        <dbReference type="SMART" id="SM01332"/>
    </source>
</evidence>
<gene>
    <name evidence="8" type="ORF">GSMUA_321090.1</name>
</gene>
<dbReference type="PANTHER" id="PTHR10177">
    <property type="entry name" value="CYCLINS"/>
    <property type="match status" value="1"/>
</dbReference>
<dbReference type="EnsemblPlants" id="Ma10_t18150.1">
    <property type="protein sequence ID" value="Ma10_p18150.1"/>
    <property type="gene ID" value="Ma10_g18150"/>
</dbReference>
<evidence type="ECO:0000256" key="5">
    <source>
        <dbReference type="RuleBase" id="RU000383"/>
    </source>
</evidence>
<dbReference type="InterPro" id="IPR006671">
    <property type="entry name" value="Cyclin_N"/>
</dbReference>
<evidence type="ECO:0000256" key="1">
    <source>
        <dbReference type="ARBA" id="ARBA00006955"/>
    </source>
</evidence>
<dbReference type="SMART" id="SM00385">
    <property type="entry name" value="CYCLIN"/>
    <property type="match status" value="1"/>
</dbReference>
<dbReference type="GO" id="GO:0051301">
    <property type="term" value="P:cell division"/>
    <property type="evidence" value="ECO:0007669"/>
    <property type="project" value="UniProtKB-KW"/>
</dbReference>
<organism evidence="9 10">
    <name type="scientific">Musa acuminata subsp. malaccensis</name>
    <name type="common">Wild banana</name>
    <name type="synonym">Musa malaccensis</name>
    <dbReference type="NCBI Taxonomy" id="214687"/>
    <lineage>
        <taxon>Eukaryota</taxon>
        <taxon>Viridiplantae</taxon>
        <taxon>Streptophyta</taxon>
        <taxon>Embryophyta</taxon>
        <taxon>Tracheophyta</taxon>
        <taxon>Spermatophyta</taxon>
        <taxon>Magnoliopsida</taxon>
        <taxon>Liliopsida</taxon>
        <taxon>Zingiberales</taxon>
        <taxon>Musaceae</taxon>
        <taxon>Musa</taxon>
    </lineage>
</organism>
<dbReference type="Gramene" id="Ma10_t18150.1">
    <property type="protein sequence ID" value="Ma10_p18150.1"/>
    <property type="gene ID" value="Ma10_g18150"/>
</dbReference>
<dbReference type="OMA" id="CICAIHE"/>
<evidence type="ECO:0000256" key="2">
    <source>
        <dbReference type="ARBA" id="ARBA00022618"/>
    </source>
</evidence>
<name>A0A804KXJ2_MUSAM</name>
<sequence length="212" mass="24832">MELVAWGSTNACRKYAEQKNPGMKHMCHIAHDVYRKDEVLNMEISIIRHMRFDMGSPTVKTFLNLLYCGYRRFTQAGRDDGKYLYANLEFLASYLGELTLMDYGCVWFLPSVVAASAVFVARFTLDPRSHPWSQNLKPCTRYDVIDLKFAFHDLHLNEETSHYMGNRYRYCRDECVCVAPYPEIPATYFDEPRVVSLRRLNEMLLWVANHSM</sequence>
<keyword evidence="4" id="KW-0131">Cell cycle</keyword>
<evidence type="ECO:0000256" key="3">
    <source>
        <dbReference type="ARBA" id="ARBA00023127"/>
    </source>
</evidence>
<feature type="domain" description="Cyclin-like" evidence="6">
    <location>
        <begin position="71"/>
        <end position="156"/>
    </location>
</feature>
<dbReference type="InterPro" id="IPR004367">
    <property type="entry name" value="Cyclin_C-dom"/>
</dbReference>
<dbReference type="InterPro" id="IPR013763">
    <property type="entry name" value="Cyclin-like_dom"/>
</dbReference>
<dbReference type="InterPro" id="IPR036915">
    <property type="entry name" value="Cyclin-like_sf"/>
</dbReference>
<keyword evidence="2" id="KW-0132">Cell division</keyword>
<keyword evidence="10" id="KW-1185">Reference proteome</keyword>
<dbReference type="SMART" id="SM01332">
    <property type="entry name" value="Cyclin_C"/>
    <property type="match status" value="1"/>
</dbReference>
<keyword evidence="3 5" id="KW-0195">Cyclin</keyword>
<dbReference type="Pfam" id="PF02984">
    <property type="entry name" value="Cyclin_C"/>
    <property type="match status" value="1"/>
</dbReference>
<evidence type="ECO:0000313" key="9">
    <source>
        <dbReference type="EnsemblPlants" id="Ma10_p18150.1"/>
    </source>
</evidence>
<evidence type="ECO:0000313" key="10">
    <source>
        <dbReference type="Proteomes" id="UP000012960"/>
    </source>
</evidence>
<evidence type="ECO:0000313" key="8">
    <source>
        <dbReference type="EMBL" id="CAG1853883.1"/>
    </source>
</evidence>
<reference evidence="9" key="2">
    <citation type="submission" date="2021-05" db="UniProtKB">
        <authorList>
            <consortium name="EnsemblPlants"/>
        </authorList>
    </citation>
    <scope>IDENTIFICATION</scope>
    <source>
        <strain evidence="9">subsp. malaccensis</strain>
    </source>
</reference>
<dbReference type="AlphaFoldDB" id="A0A804KXJ2"/>
<dbReference type="Gene3D" id="1.10.472.10">
    <property type="entry name" value="Cyclin-like"/>
    <property type="match status" value="2"/>
</dbReference>
<feature type="domain" description="Cyclin C-terminal" evidence="7">
    <location>
        <begin position="57"/>
        <end position="184"/>
    </location>
</feature>
<dbReference type="Proteomes" id="UP000012960">
    <property type="component" value="Unplaced"/>
</dbReference>
<reference evidence="8" key="1">
    <citation type="submission" date="2021-03" db="EMBL/GenBank/DDBJ databases">
        <authorList>
            <consortium name="Genoscope - CEA"/>
            <person name="William W."/>
        </authorList>
    </citation>
    <scope>NUCLEOTIDE SEQUENCE</scope>
    <source>
        <strain evidence="8">Doubled-haploid Pahang</strain>
    </source>
</reference>
<protein>
    <submittedName>
        <fullName evidence="8">(wild Malaysian banana) hypothetical protein</fullName>
    </submittedName>
</protein>